<sequence length="243" mass="24952">MSGIASQTWSYLTTGTNWTGTADVDGLGLLIGQHLQYTVIAVVVAAVIAVPLGLIVGHTGRGEVVIVGLVNVVRSLPTLGLLLLFVLWMGLGLTPTIIALILLAIPPLLAGAYSGVANVDRVVVDASRAMGLREWQILLRVELPNALPLILGGLRNATLQVVATAAIAAYAGLGGLGRPIFDGLATYDYAPMIAGSILVTLLALVLDSILAGLVWVAAPGTGRLRRVPSLDTTPSSAGAAARV</sequence>
<evidence type="ECO:0000256" key="3">
    <source>
        <dbReference type="ARBA" id="ARBA00022692"/>
    </source>
</evidence>
<keyword evidence="5 6" id="KW-0472">Membrane</keyword>
<dbReference type="PANTHER" id="PTHR30177">
    <property type="entry name" value="GLYCINE BETAINE/L-PROLINE TRANSPORT SYSTEM PERMEASE PROTEIN PROW"/>
    <property type="match status" value="1"/>
</dbReference>
<feature type="transmembrane region" description="Helical" evidence="6">
    <location>
        <begin position="35"/>
        <end position="57"/>
    </location>
</feature>
<name>A0ABW3G6P4_9NOCA</name>
<keyword evidence="3 6" id="KW-0812">Transmembrane</keyword>
<dbReference type="RefSeq" id="WP_253646341.1">
    <property type="nucleotide sequence ID" value="NZ_BAAAMO010000002.1"/>
</dbReference>
<feature type="transmembrane region" description="Helical" evidence="6">
    <location>
        <begin position="161"/>
        <end position="181"/>
    </location>
</feature>
<dbReference type="Pfam" id="PF00528">
    <property type="entry name" value="BPD_transp_1"/>
    <property type="match status" value="1"/>
</dbReference>
<evidence type="ECO:0000256" key="1">
    <source>
        <dbReference type="ARBA" id="ARBA00004141"/>
    </source>
</evidence>
<dbReference type="PANTHER" id="PTHR30177:SF33">
    <property type="entry name" value="POSSIBLE OSMOPROTECTANT (GLYCINE BETAINE_CARNITINE_CHOLINE_L-PROLINE) TRANSPORT INTEGRAL MEMBRANE PROTEIN ABC TRANSPORTER PROZ"/>
    <property type="match status" value="1"/>
</dbReference>
<keyword evidence="9" id="KW-1185">Reference proteome</keyword>
<dbReference type="PROSITE" id="PS50928">
    <property type="entry name" value="ABC_TM1"/>
    <property type="match status" value="1"/>
</dbReference>
<comment type="similarity">
    <text evidence="6">Belongs to the binding-protein-dependent transport system permease family.</text>
</comment>
<dbReference type="InterPro" id="IPR000515">
    <property type="entry name" value="MetI-like"/>
</dbReference>
<gene>
    <name evidence="8" type="ORF">ACFQ04_08275</name>
</gene>
<evidence type="ECO:0000313" key="9">
    <source>
        <dbReference type="Proteomes" id="UP001597068"/>
    </source>
</evidence>
<keyword evidence="2 6" id="KW-0813">Transport</keyword>
<feature type="transmembrane region" description="Helical" evidence="6">
    <location>
        <begin position="64"/>
        <end position="91"/>
    </location>
</feature>
<organism evidence="8 9">
    <name type="scientific">Williamsia deligens</name>
    <dbReference type="NCBI Taxonomy" id="321325"/>
    <lineage>
        <taxon>Bacteria</taxon>
        <taxon>Bacillati</taxon>
        <taxon>Actinomycetota</taxon>
        <taxon>Actinomycetes</taxon>
        <taxon>Mycobacteriales</taxon>
        <taxon>Nocardiaceae</taxon>
        <taxon>Williamsia</taxon>
    </lineage>
</organism>
<evidence type="ECO:0000256" key="5">
    <source>
        <dbReference type="ARBA" id="ARBA00023136"/>
    </source>
</evidence>
<evidence type="ECO:0000256" key="4">
    <source>
        <dbReference type="ARBA" id="ARBA00022989"/>
    </source>
</evidence>
<evidence type="ECO:0000256" key="2">
    <source>
        <dbReference type="ARBA" id="ARBA00022448"/>
    </source>
</evidence>
<feature type="domain" description="ABC transmembrane type-1" evidence="7">
    <location>
        <begin position="31"/>
        <end position="210"/>
    </location>
</feature>
<evidence type="ECO:0000313" key="8">
    <source>
        <dbReference type="EMBL" id="MFD0925732.1"/>
    </source>
</evidence>
<proteinExistence type="inferred from homology"/>
<dbReference type="InterPro" id="IPR035906">
    <property type="entry name" value="MetI-like_sf"/>
</dbReference>
<dbReference type="InterPro" id="IPR051204">
    <property type="entry name" value="ABC_transp_perm/SBD"/>
</dbReference>
<feature type="transmembrane region" description="Helical" evidence="6">
    <location>
        <begin position="193"/>
        <end position="218"/>
    </location>
</feature>
<protein>
    <submittedName>
        <fullName evidence="8">ABC transporter permease</fullName>
    </submittedName>
</protein>
<feature type="transmembrane region" description="Helical" evidence="6">
    <location>
        <begin position="97"/>
        <end position="116"/>
    </location>
</feature>
<evidence type="ECO:0000259" key="7">
    <source>
        <dbReference type="PROSITE" id="PS50928"/>
    </source>
</evidence>
<dbReference type="Proteomes" id="UP001597068">
    <property type="component" value="Unassembled WGS sequence"/>
</dbReference>
<dbReference type="EMBL" id="JBHTIL010000001">
    <property type="protein sequence ID" value="MFD0925732.1"/>
    <property type="molecule type" value="Genomic_DNA"/>
</dbReference>
<dbReference type="Gene3D" id="1.10.3720.10">
    <property type="entry name" value="MetI-like"/>
    <property type="match status" value="1"/>
</dbReference>
<comment type="caution">
    <text evidence="8">The sequence shown here is derived from an EMBL/GenBank/DDBJ whole genome shotgun (WGS) entry which is preliminary data.</text>
</comment>
<keyword evidence="4 6" id="KW-1133">Transmembrane helix</keyword>
<comment type="subcellular location">
    <subcellularLocation>
        <location evidence="6">Cell membrane</location>
        <topology evidence="6">Multi-pass membrane protein</topology>
    </subcellularLocation>
    <subcellularLocation>
        <location evidence="1">Membrane</location>
        <topology evidence="1">Multi-pass membrane protein</topology>
    </subcellularLocation>
</comment>
<accession>A0ABW3G6P4</accession>
<dbReference type="SUPFAM" id="SSF161098">
    <property type="entry name" value="MetI-like"/>
    <property type="match status" value="1"/>
</dbReference>
<evidence type="ECO:0000256" key="6">
    <source>
        <dbReference type="RuleBase" id="RU363032"/>
    </source>
</evidence>
<dbReference type="CDD" id="cd06261">
    <property type="entry name" value="TM_PBP2"/>
    <property type="match status" value="1"/>
</dbReference>
<reference evidence="9" key="1">
    <citation type="journal article" date="2019" name="Int. J. Syst. Evol. Microbiol.">
        <title>The Global Catalogue of Microorganisms (GCM) 10K type strain sequencing project: providing services to taxonomists for standard genome sequencing and annotation.</title>
        <authorList>
            <consortium name="The Broad Institute Genomics Platform"/>
            <consortium name="The Broad Institute Genome Sequencing Center for Infectious Disease"/>
            <person name="Wu L."/>
            <person name="Ma J."/>
        </authorList>
    </citation>
    <scope>NUCLEOTIDE SEQUENCE [LARGE SCALE GENOMIC DNA]</scope>
    <source>
        <strain evidence="9">CCUG 50873</strain>
    </source>
</reference>